<proteinExistence type="predicted"/>
<keyword evidence="2" id="KW-1185">Reference proteome</keyword>
<reference evidence="1 2" key="1">
    <citation type="journal article" date="2016" name="Sci. Rep.">
        <title>Metabolic traits of an uncultured archaeal lineage -MSBL1- from brine pools of the Red Sea.</title>
        <authorList>
            <person name="Mwirichia R."/>
            <person name="Alam I."/>
            <person name="Rashid M."/>
            <person name="Vinu M."/>
            <person name="Ba-Alawi W."/>
            <person name="Anthony Kamau A."/>
            <person name="Kamanda Ngugi D."/>
            <person name="Goker M."/>
            <person name="Klenk H.P."/>
            <person name="Bajic V."/>
            <person name="Stingl U."/>
        </authorList>
    </citation>
    <scope>NUCLEOTIDE SEQUENCE [LARGE SCALE GENOMIC DNA]</scope>
    <source>
        <strain evidence="1">SCGC-AAA833K04</strain>
    </source>
</reference>
<accession>A0A133VT39</accession>
<protein>
    <submittedName>
        <fullName evidence="1">Uncharacterized protein</fullName>
    </submittedName>
</protein>
<dbReference type="InterPro" id="IPR036390">
    <property type="entry name" value="WH_DNA-bd_sf"/>
</dbReference>
<gene>
    <name evidence="1" type="ORF">AKJ46_00085</name>
</gene>
<dbReference type="SUPFAM" id="SSF46785">
    <property type="entry name" value="Winged helix' DNA-binding domain"/>
    <property type="match status" value="1"/>
</dbReference>
<evidence type="ECO:0000313" key="1">
    <source>
        <dbReference type="EMBL" id="KXB09581.1"/>
    </source>
</evidence>
<dbReference type="AlphaFoldDB" id="A0A133VT39"/>
<name>A0A133VT39_9EURY</name>
<comment type="caution">
    <text evidence="1">The sequence shown here is derived from an EMBL/GenBank/DDBJ whole genome shotgun (WGS) entry which is preliminary data.</text>
</comment>
<sequence length="193" mass="22836">MRKIERVYREILAQALEEGEFKLTQRFLSERCETSIGNVNYALKPLVKMNGIEKRQRSFLILNPKKILVYWASLRDLERDLIYESHSDKSVREIESEMPPSKFTAYTGYKFRMGEAPADYSEVYVYSESRKVRERFPKKPGRSNIFVLKSDAHLEKFGETPLAQIYVDLWNLESWYAQEFIKVMEEEIDGILE</sequence>
<dbReference type="Proteomes" id="UP000070038">
    <property type="component" value="Unassembled WGS sequence"/>
</dbReference>
<evidence type="ECO:0000313" key="2">
    <source>
        <dbReference type="Proteomes" id="UP000070038"/>
    </source>
</evidence>
<dbReference type="EMBL" id="LHYN01000001">
    <property type="protein sequence ID" value="KXB09581.1"/>
    <property type="molecule type" value="Genomic_DNA"/>
</dbReference>
<organism evidence="1 2">
    <name type="scientific">candidate division MSBL1 archaeon SCGC-AAA833K04</name>
    <dbReference type="NCBI Taxonomy" id="1698258"/>
    <lineage>
        <taxon>Archaea</taxon>
        <taxon>Methanobacteriati</taxon>
        <taxon>Methanobacteriota</taxon>
        <taxon>candidate division MSBL1</taxon>
    </lineage>
</organism>